<protein>
    <recommendedName>
        <fullName evidence="2">Ribosome-binding factor A</fullName>
    </recommendedName>
</protein>
<dbReference type="GO" id="GO:0043024">
    <property type="term" value="F:ribosomal small subunit binding"/>
    <property type="evidence" value="ECO:0007669"/>
    <property type="project" value="TreeGrafter"/>
</dbReference>
<dbReference type="Proteomes" id="UP000295777">
    <property type="component" value="Unassembled WGS sequence"/>
</dbReference>
<gene>
    <name evidence="2" type="primary">rbfA</name>
    <name evidence="3" type="ORF">CLV27_0492</name>
</gene>
<dbReference type="OrthoDB" id="14706at2"/>
<keyword evidence="4" id="KW-1185">Reference proteome</keyword>
<proteinExistence type="inferred from homology"/>
<name>A0A4V6NCZ9_9BACT</name>
<dbReference type="InterPro" id="IPR015946">
    <property type="entry name" value="KH_dom-like_a/b"/>
</dbReference>
<dbReference type="AlphaFoldDB" id="A0A4V6NCZ9"/>
<dbReference type="PANTHER" id="PTHR33515:SF1">
    <property type="entry name" value="RIBOSOME-BINDING FACTOR A, CHLOROPLASTIC-RELATED"/>
    <property type="match status" value="1"/>
</dbReference>
<dbReference type="GO" id="GO:0005829">
    <property type="term" value="C:cytosol"/>
    <property type="evidence" value="ECO:0007669"/>
    <property type="project" value="TreeGrafter"/>
</dbReference>
<dbReference type="InterPro" id="IPR000238">
    <property type="entry name" value="RbfA"/>
</dbReference>
<dbReference type="Pfam" id="PF02033">
    <property type="entry name" value="RBFA"/>
    <property type="match status" value="1"/>
</dbReference>
<dbReference type="HAMAP" id="MF_00003">
    <property type="entry name" value="RbfA"/>
    <property type="match status" value="1"/>
</dbReference>
<dbReference type="NCBIfam" id="TIGR00082">
    <property type="entry name" value="rbfA"/>
    <property type="match status" value="1"/>
</dbReference>
<evidence type="ECO:0000256" key="2">
    <source>
        <dbReference type="HAMAP-Rule" id="MF_00003"/>
    </source>
</evidence>
<dbReference type="PANTHER" id="PTHR33515">
    <property type="entry name" value="RIBOSOME-BINDING FACTOR A, CHLOROPLASTIC-RELATED"/>
    <property type="match status" value="1"/>
</dbReference>
<dbReference type="RefSeq" id="WP_132525450.1">
    <property type="nucleotide sequence ID" value="NZ_SMFV01000001.1"/>
</dbReference>
<sequence length="99" mass="11469">MRERRRERLRSLLIRELSDIIRSEIDLPENLFITVRDVHLSKDGSKATVFISALKKEDALTAVETLNRAAGYIHHLLGKRLKIRIVPRPEFVVSPEELL</sequence>
<evidence type="ECO:0000256" key="1">
    <source>
        <dbReference type="ARBA" id="ARBA00022517"/>
    </source>
</evidence>
<dbReference type="GO" id="GO:0030490">
    <property type="term" value="P:maturation of SSU-rRNA"/>
    <property type="evidence" value="ECO:0007669"/>
    <property type="project" value="UniProtKB-UniRule"/>
</dbReference>
<evidence type="ECO:0000313" key="4">
    <source>
        <dbReference type="Proteomes" id="UP000295777"/>
    </source>
</evidence>
<comment type="function">
    <text evidence="2">One of several proteins that assist in the late maturation steps of the functional core of the 30S ribosomal subunit. Associates with free 30S ribosomal subunits (but not with 30S subunits that are part of 70S ribosomes or polysomes). Required for efficient processing of 16S rRNA. May interact with the 5'-terminal helix region of 16S rRNA.</text>
</comment>
<dbReference type="EMBL" id="SMFV01000001">
    <property type="protein sequence ID" value="TCK06686.1"/>
    <property type="molecule type" value="Genomic_DNA"/>
</dbReference>
<dbReference type="InterPro" id="IPR023799">
    <property type="entry name" value="RbfA_dom_sf"/>
</dbReference>
<reference evidence="3 4" key="1">
    <citation type="submission" date="2019-03" db="EMBL/GenBank/DDBJ databases">
        <title>Genomic Encyclopedia of Archaeal and Bacterial Type Strains, Phase II (KMG-II): from individual species to whole genera.</title>
        <authorList>
            <person name="Goeker M."/>
        </authorList>
    </citation>
    <scope>NUCLEOTIDE SEQUENCE [LARGE SCALE GENOMIC DNA]</scope>
    <source>
        <strain evidence="3 4">DSM 24425</strain>
    </source>
</reference>
<comment type="similarity">
    <text evidence="2">Belongs to the RbfA family.</text>
</comment>
<evidence type="ECO:0000313" key="3">
    <source>
        <dbReference type="EMBL" id="TCK06686.1"/>
    </source>
</evidence>
<keyword evidence="2" id="KW-0963">Cytoplasm</keyword>
<comment type="subunit">
    <text evidence="2">Monomer. Binds 30S ribosomal subunits, but not 50S ribosomal subunits or 70S ribosomes.</text>
</comment>
<accession>A0A4V6NCZ9</accession>
<organism evidence="3 4">
    <name type="scientific">Phorcysia thermohydrogeniphila</name>
    <dbReference type="NCBI Taxonomy" id="936138"/>
    <lineage>
        <taxon>Bacteria</taxon>
        <taxon>Pseudomonadati</taxon>
        <taxon>Aquificota</taxon>
        <taxon>Aquificia</taxon>
        <taxon>Desulfurobacteriales</taxon>
        <taxon>Desulfurobacteriaceae</taxon>
        <taxon>Phorcysia</taxon>
    </lineage>
</organism>
<keyword evidence="1 2" id="KW-0690">Ribosome biogenesis</keyword>
<dbReference type="SUPFAM" id="SSF89919">
    <property type="entry name" value="Ribosome-binding factor A, RbfA"/>
    <property type="match status" value="1"/>
</dbReference>
<comment type="caution">
    <text evidence="3">The sequence shown here is derived from an EMBL/GenBank/DDBJ whole genome shotgun (WGS) entry which is preliminary data.</text>
</comment>
<dbReference type="Gene3D" id="3.30.300.20">
    <property type="match status" value="1"/>
</dbReference>
<comment type="subcellular location">
    <subcellularLocation>
        <location evidence="2">Cytoplasm</location>
    </subcellularLocation>
</comment>